<accession>A0A7J8YY39</accession>
<evidence type="ECO:0000313" key="1">
    <source>
        <dbReference type="EMBL" id="MBA0703949.1"/>
    </source>
</evidence>
<keyword evidence="2" id="KW-1185">Reference proteome</keyword>
<dbReference type="AlphaFoldDB" id="A0A7J8YY39"/>
<feature type="non-terminal residue" evidence="1">
    <location>
        <position position="36"/>
    </location>
</feature>
<organism evidence="1 2">
    <name type="scientific">Gossypium laxum</name>
    <dbReference type="NCBI Taxonomy" id="34288"/>
    <lineage>
        <taxon>Eukaryota</taxon>
        <taxon>Viridiplantae</taxon>
        <taxon>Streptophyta</taxon>
        <taxon>Embryophyta</taxon>
        <taxon>Tracheophyta</taxon>
        <taxon>Spermatophyta</taxon>
        <taxon>Magnoliopsida</taxon>
        <taxon>eudicotyledons</taxon>
        <taxon>Gunneridae</taxon>
        <taxon>Pentapetalae</taxon>
        <taxon>rosids</taxon>
        <taxon>malvids</taxon>
        <taxon>Malvales</taxon>
        <taxon>Malvaceae</taxon>
        <taxon>Malvoideae</taxon>
        <taxon>Gossypium</taxon>
    </lineage>
</organism>
<dbReference type="EMBL" id="JABEZV010000001">
    <property type="protein sequence ID" value="MBA0703949.1"/>
    <property type="molecule type" value="Genomic_DNA"/>
</dbReference>
<protein>
    <submittedName>
        <fullName evidence="1">Uncharacterized protein</fullName>
    </submittedName>
</protein>
<name>A0A7J8YY39_9ROSI</name>
<comment type="caution">
    <text evidence="1">The sequence shown here is derived from an EMBL/GenBank/DDBJ whole genome shotgun (WGS) entry which is preliminary data.</text>
</comment>
<sequence>MFFNQPVSKANHPAACNSVKKNEGFQLVRIHYTTSD</sequence>
<evidence type="ECO:0000313" key="2">
    <source>
        <dbReference type="Proteomes" id="UP000593574"/>
    </source>
</evidence>
<reference evidence="1 2" key="1">
    <citation type="journal article" date="2019" name="Genome Biol. Evol.">
        <title>Insights into the evolution of the New World diploid cottons (Gossypium, subgenus Houzingenia) based on genome sequencing.</title>
        <authorList>
            <person name="Grover C.E."/>
            <person name="Arick M.A. 2nd"/>
            <person name="Thrash A."/>
            <person name="Conover J.L."/>
            <person name="Sanders W.S."/>
            <person name="Peterson D.G."/>
            <person name="Frelichowski J.E."/>
            <person name="Scheffler J.A."/>
            <person name="Scheffler B.E."/>
            <person name="Wendel J.F."/>
        </authorList>
    </citation>
    <scope>NUCLEOTIDE SEQUENCE [LARGE SCALE GENOMIC DNA]</scope>
    <source>
        <strain evidence="1">4</strain>
        <tissue evidence="1">Leaf</tissue>
    </source>
</reference>
<dbReference type="Proteomes" id="UP000593574">
    <property type="component" value="Unassembled WGS sequence"/>
</dbReference>
<gene>
    <name evidence="1" type="ORF">Golax_016241</name>
</gene>
<proteinExistence type="predicted"/>